<comment type="caution">
    <text evidence="1">The sequence shown here is derived from an EMBL/GenBank/DDBJ whole genome shotgun (WGS) entry which is preliminary data.</text>
</comment>
<keyword evidence="2" id="KW-1185">Reference proteome</keyword>
<sequence>MWMIWLGVPAVAIAVFAVVLDRRRARRVTDGDVQGAARASLSRNERIDLAAVEAQARSRGAVVPPAL</sequence>
<dbReference type="AlphaFoldDB" id="A0A8J7GBU7"/>
<dbReference type="RefSeq" id="WP_197001860.1">
    <property type="nucleotide sequence ID" value="NZ_BONS01000023.1"/>
</dbReference>
<reference evidence="1" key="1">
    <citation type="submission" date="2020-11" db="EMBL/GenBank/DDBJ databases">
        <title>Sequencing the genomes of 1000 actinobacteria strains.</title>
        <authorList>
            <person name="Klenk H.-P."/>
        </authorList>
    </citation>
    <scope>NUCLEOTIDE SEQUENCE</scope>
    <source>
        <strain evidence="1">DSM 45356</strain>
    </source>
</reference>
<name>A0A8J7GBU7_9ACTN</name>
<accession>A0A8J7GBU7</accession>
<protein>
    <submittedName>
        <fullName evidence="1">Uncharacterized protein</fullName>
    </submittedName>
</protein>
<proteinExistence type="predicted"/>
<evidence type="ECO:0000313" key="1">
    <source>
        <dbReference type="EMBL" id="MBG6134651.1"/>
    </source>
</evidence>
<dbReference type="EMBL" id="JADOUF010000001">
    <property type="protein sequence ID" value="MBG6134651.1"/>
    <property type="molecule type" value="Genomic_DNA"/>
</dbReference>
<evidence type="ECO:0000313" key="2">
    <source>
        <dbReference type="Proteomes" id="UP000622552"/>
    </source>
</evidence>
<gene>
    <name evidence="1" type="ORF">IW245_000845</name>
</gene>
<dbReference type="Proteomes" id="UP000622552">
    <property type="component" value="Unassembled WGS sequence"/>
</dbReference>
<organism evidence="1 2">
    <name type="scientific">Longispora fulva</name>
    <dbReference type="NCBI Taxonomy" id="619741"/>
    <lineage>
        <taxon>Bacteria</taxon>
        <taxon>Bacillati</taxon>
        <taxon>Actinomycetota</taxon>
        <taxon>Actinomycetes</taxon>
        <taxon>Micromonosporales</taxon>
        <taxon>Micromonosporaceae</taxon>
        <taxon>Longispora</taxon>
    </lineage>
</organism>